<organism evidence="3 4">
    <name type="scientific">Candidatus Saccharimonas aalborgensis</name>
    <dbReference type="NCBI Taxonomy" id="1332188"/>
    <lineage>
        <taxon>Bacteria</taxon>
        <taxon>Candidatus Saccharimonadota</taxon>
        <taxon>Candidatus Saccharimonadia</taxon>
        <taxon>Candidatus Saccharimonadales</taxon>
        <taxon>Candidatus Saccharimonadaceae</taxon>
        <taxon>Candidatus Saccharimonas</taxon>
    </lineage>
</organism>
<dbReference type="InterPro" id="IPR003615">
    <property type="entry name" value="HNH_nuc"/>
</dbReference>
<feature type="domain" description="HNH" evidence="1">
    <location>
        <begin position="343"/>
        <end position="396"/>
    </location>
</feature>
<feature type="domain" description="GmrSD restriction endonucleases N-terminal" evidence="2">
    <location>
        <begin position="45"/>
        <end position="172"/>
    </location>
</feature>
<dbReference type="Gene3D" id="1.10.30.50">
    <property type="match status" value="1"/>
</dbReference>
<dbReference type="AlphaFoldDB" id="R4PKS1"/>
<proteinExistence type="predicted"/>
<dbReference type="PANTHER" id="PTHR39639:SF1">
    <property type="entry name" value="DUF262 DOMAIN-CONTAINING PROTEIN"/>
    <property type="match status" value="1"/>
</dbReference>
<sequence>MKTTLWVRRDEADAGQGITVADIVEGFEYNELDEKGLFGLDGRLTIQPEYQRRYIYGDGRKDVAVIDSLLKGYPIGLLYFSKVGDDDYEVLDGQQRITTIGRFVRGLFAAKDTNGNQQYFSGLAADMQRRIMETPLLVYICEGEESEIKDWFKTINIAGVALNEQEILNAVYSGPFVTLAREEFSNPNNSNVQKWSSYIAGDIRRQEYLERALQWVSREDVDRYMSQHRYDTSIDELKAYFTKVINWIDGVFIDVEREMRGLEWGRLYEMYHTTQYEPARVHETVRRLYGDEFVKRRSGVFEYILGGESDTKLLDVRVFDDRDKRVVYERQTNTAHEKDTSNCSYCAIGHDANQAKLWGYNEMDADHVSAWSKGGSTSLENCEMLCVAHNRAKGNR</sequence>
<dbReference type="KEGG" id="saal:L336_0447"/>
<evidence type="ECO:0000313" key="3">
    <source>
        <dbReference type="EMBL" id="AGL62153.1"/>
    </source>
</evidence>
<dbReference type="GO" id="GO:0004519">
    <property type="term" value="F:endonuclease activity"/>
    <property type="evidence" value="ECO:0007669"/>
    <property type="project" value="InterPro"/>
</dbReference>
<dbReference type="PATRIC" id="fig|1332188.3.peg.439"/>
<dbReference type="RefSeq" id="WP_015641603.1">
    <property type="nucleotide sequence ID" value="NC_021219.1"/>
</dbReference>
<keyword evidence="4" id="KW-1185">Reference proteome</keyword>
<dbReference type="GO" id="GO:0003676">
    <property type="term" value="F:nucleic acid binding"/>
    <property type="evidence" value="ECO:0007669"/>
    <property type="project" value="InterPro"/>
</dbReference>
<dbReference type="InterPro" id="IPR002711">
    <property type="entry name" value="HNH"/>
</dbReference>
<dbReference type="CDD" id="cd00085">
    <property type="entry name" value="HNHc"/>
    <property type="match status" value="1"/>
</dbReference>
<evidence type="ECO:0000313" key="4">
    <source>
        <dbReference type="Proteomes" id="UP000013893"/>
    </source>
</evidence>
<dbReference type="OrthoDB" id="9764212at2"/>
<protein>
    <recommendedName>
        <fullName evidence="5">HNH endonuclease</fullName>
    </recommendedName>
</protein>
<dbReference type="EMBL" id="CP005957">
    <property type="protein sequence ID" value="AGL62153.1"/>
    <property type="molecule type" value="Genomic_DNA"/>
</dbReference>
<accession>R4PKS1</accession>
<gene>
    <name evidence="3" type="ORF">L336_0447</name>
</gene>
<reference evidence="3 4" key="1">
    <citation type="journal article" date="2013" name="Nat. Biotechnol.">
        <title>Genome sequences of rare, uncultured bacteria obtained by differential coverage binning of multiple metagenomes.</title>
        <authorList>
            <person name="Albertsen M."/>
            <person name="Hugenholtz P."/>
            <person name="Skarshewski A."/>
            <person name="Nielsen K.L."/>
            <person name="Tyson G.W."/>
            <person name="Nielsen P.H."/>
        </authorList>
    </citation>
    <scope>NUCLEOTIDE SEQUENCE [LARGE SCALE GENOMIC DNA]</scope>
    <source>
        <strain evidence="3">TM71</strain>
    </source>
</reference>
<dbReference type="Pfam" id="PF01844">
    <property type="entry name" value="HNH"/>
    <property type="match status" value="1"/>
</dbReference>
<name>R4PKS1_9BACT</name>
<dbReference type="Pfam" id="PF03235">
    <property type="entry name" value="GmrSD_N"/>
    <property type="match status" value="1"/>
</dbReference>
<dbReference type="InterPro" id="IPR004919">
    <property type="entry name" value="GmrSD_N"/>
</dbReference>
<dbReference type="STRING" id="1332188.L336_0447"/>
<evidence type="ECO:0000259" key="1">
    <source>
        <dbReference type="Pfam" id="PF01844"/>
    </source>
</evidence>
<dbReference type="PANTHER" id="PTHR39639">
    <property type="entry name" value="CHROMOSOME 16, WHOLE GENOME SHOTGUN SEQUENCE"/>
    <property type="match status" value="1"/>
</dbReference>
<dbReference type="Proteomes" id="UP000013893">
    <property type="component" value="Chromosome"/>
</dbReference>
<dbReference type="HOGENOM" id="CLU_749475_0_0_0"/>
<evidence type="ECO:0008006" key="5">
    <source>
        <dbReference type="Google" id="ProtNLM"/>
    </source>
</evidence>
<dbReference type="GO" id="GO:0008270">
    <property type="term" value="F:zinc ion binding"/>
    <property type="evidence" value="ECO:0007669"/>
    <property type="project" value="InterPro"/>
</dbReference>
<evidence type="ECO:0000259" key="2">
    <source>
        <dbReference type="Pfam" id="PF03235"/>
    </source>
</evidence>